<evidence type="ECO:0000313" key="9">
    <source>
        <dbReference type="EMBL" id="KWZ58582.1"/>
    </source>
</evidence>
<dbReference type="EMBL" id="LNJU01000005">
    <property type="protein sequence ID" value="KWZ54310.1"/>
    <property type="molecule type" value="Genomic_DNA"/>
</dbReference>
<dbReference type="EMBL" id="LNJU01000001">
    <property type="protein sequence ID" value="KWZ62008.1"/>
    <property type="molecule type" value="Genomic_DNA"/>
</dbReference>
<comment type="caution">
    <text evidence="1">The sequence shown here is derived from an EMBL/GenBank/DDBJ whole genome shotgun (WGS) entry which is preliminary data.</text>
</comment>
<reference evidence="1 17" key="1">
    <citation type="submission" date="2015-11" db="EMBL/GenBank/DDBJ databases">
        <title>Expanding the genomic diversity of Burkholderia species for the development of highly accurate diagnostics.</title>
        <authorList>
            <person name="Sahl J."/>
            <person name="Keim P."/>
            <person name="Wagner D."/>
        </authorList>
    </citation>
    <scope>NUCLEOTIDE SEQUENCE [LARGE SCALE GENOMIC DNA]</scope>
    <source>
        <strain evidence="1 17">MSMB2087WGS</strain>
    </source>
</reference>
<dbReference type="Proteomes" id="UP000060630">
    <property type="component" value="Unassembled WGS sequence"/>
</dbReference>
<dbReference type="EMBL" id="LNJU01000005">
    <property type="protein sequence ID" value="KWZ54178.1"/>
    <property type="molecule type" value="Genomic_DNA"/>
</dbReference>
<evidence type="ECO:0000313" key="18">
    <source>
        <dbReference type="Proteomes" id="UP000070119"/>
    </source>
</evidence>
<evidence type="ECO:0000313" key="14">
    <source>
        <dbReference type="EMBL" id="KWZ62146.1"/>
    </source>
</evidence>
<dbReference type="Proteomes" id="UP000070119">
    <property type="component" value="Chromosome 1"/>
</dbReference>
<dbReference type="Proteomes" id="UP000070119">
    <property type="component" value="Chromosome 2"/>
</dbReference>
<evidence type="ECO:0000313" key="2">
    <source>
        <dbReference type="EMBL" id="KWZ54162.1"/>
    </source>
</evidence>
<dbReference type="EMBL" id="LNJU01000005">
    <property type="protein sequence ID" value="KWZ54241.1"/>
    <property type="molecule type" value="Genomic_DNA"/>
</dbReference>
<accession>A0A106IG73</accession>
<evidence type="ECO:0000313" key="6">
    <source>
        <dbReference type="EMBL" id="KWZ54310.1"/>
    </source>
</evidence>
<dbReference type="EMBL" id="LNJU01000003">
    <property type="protein sequence ID" value="KWZ58575.1"/>
    <property type="molecule type" value="Genomic_DNA"/>
</dbReference>
<evidence type="ECO:0000313" key="8">
    <source>
        <dbReference type="EMBL" id="KWZ58575.1"/>
    </source>
</evidence>
<proteinExistence type="predicted"/>
<evidence type="ECO:0000313" key="16">
    <source>
        <dbReference type="EMBL" id="KWZ62175.1"/>
    </source>
</evidence>
<dbReference type="EMBL" id="LNJU01000005">
    <property type="protein sequence ID" value="KWZ54268.1"/>
    <property type="molecule type" value="Genomic_DNA"/>
</dbReference>
<gene>
    <name evidence="13" type="ORF">WK57_01475</name>
    <name evidence="14" type="ORF">WK57_10370</name>
    <name evidence="15" type="ORF">WK57_11255</name>
    <name evidence="16" type="ORF">WK57_11275</name>
    <name evidence="11" type="ORF">WK57_16305</name>
    <name evidence="12" type="ORF">WK57_16860</name>
    <name evidence="8" type="ORF">WK57_17550</name>
    <name evidence="9" type="ORF">WK57_17720</name>
    <name evidence="10" type="ORF">WK57_18070</name>
    <name evidence="2" type="ORF">WK57_22990</name>
    <name evidence="3" type="ORF">WK57_23735</name>
    <name evidence="4" type="ORF">WK57_26520</name>
    <name evidence="5" type="ORF">WK57_27435</name>
    <name evidence="6" type="ORF">WK57_29475</name>
    <name evidence="7" type="ORF">WK57_33720</name>
    <name evidence="1" type="ORF">WL29_25900</name>
</gene>
<dbReference type="EMBL" id="LNJU01000002">
    <property type="protein sequence ID" value="KWZ58824.1"/>
    <property type="molecule type" value="Genomic_DNA"/>
</dbReference>
<evidence type="ECO:0000313" key="7">
    <source>
        <dbReference type="EMBL" id="KWZ54390.1"/>
    </source>
</evidence>
<organism evidence="1 17">
    <name type="scientific">Burkholderia ubonensis</name>
    <dbReference type="NCBI Taxonomy" id="101571"/>
    <lineage>
        <taxon>Bacteria</taxon>
        <taxon>Pseudomonadati</taxon>
        <taxon>Pseudomonadota</taxon>
        <taxon>Betaproteobacteria</taxon>
        <taxon>Burkholderiales</taxon>
        <taxon>Burkholderiaceae</taxon>
        <taxon>Burkholderia</taxon>
        <taxon>Burkholderia cepacia complex</taxon>
    </lineage>
</organism>
<protein>
    <submittedName>
        <fullName evidence="1">Uncharacterized protein</fullName>
    </submittedName>
</protein>
<dbReference type="EMBL" id="LNJU01000001">
    <property type="protein sequence ID" value="KWZ62146.1"/>
    <property type="molecule type" value="Genomic_DNA"/>
</dbReference>
<dbReference type="EMBL" id="LNJU01000003">
    <property type="protein sequence ID" value="KWZ58589.1"/>
    <property type="molecule type" value="Genomic_DNA"/>
</dbReference>
<name>A0A106IG73_9BURK</name>
<dbReference type="EMBL" id="LNJU01000005">
    <property type="protein sequence ID" value="KWZ54390.1"/>
    <property type="molecule type" value="Genomic_DNA"/>
</dbReference>
<dbReference type="AlphaFoldDB" id="A0A106IG73"/>
<reference evidence="2 18" key="2">
    <citation type="submission" date="2015-11" db="EMBL/GenBank/DDBJ databases">
        <authorList>
            <person name="Sahl J."/>
            <person name="Wagner D."/>
            <person name="Keim P."/>
        </authorList>
    </citation>
    <scope>NUCLEOTIDE SEQUENCE [LARGE SCALE GENOMIC DNA]</scope>
    <source>
        <strain evidence="2 18">MSMB1157</strain>
    </source>
</reference>
<dbReference type="EMBL" id="LNJU01000003">
    <property type="protein sequence ID" value="KWZ58582.1"/>
    <property type="molecule type" value="Genomic_DNA"/>
</dbReference>
<sequence>MVRIDVVIHGGSSNRYARLQAKLDQLLYGRLIKFPSAIPSAANHQSASKVLFLGHHGLSACVHADT</sequence>
<evidence type="ECO:0000313" key="17">
    <source>
        <dbReference type="Proteomes" id="UP000060630"/>
    </source>
</evidence>
<dbReference type="EMBL" id="LPHD01000064">
    <property type="protein sequence ID" value="KWA82730.1"/>
    <property type="molecule type" value="Genomic_DNA"/>
</dbReference>
<evidence type="ECO:0000313" key="12">
    <source>
        <dbReference type="EMBL" id="KWZ58824.1"/>
    </source>
</evidence>
<evidence type="ECO:0000313" key="4">
    <source>
        <dbReference type="EMBL" id="KWZ54241.1"/>
    </source>
</evidence>
<dbReference type="EMBL" id="LNJU01000001">
    <property type="protein sequence ID" value="KWZ62175.1"/>
    <property type="molecule type" value="Genomic_DNA"/>
</dbReference>
<dbReference type="EMBL" id="LNJU01000001">
    <property type="protein sequence ID" value="KWZ62174.1"/>
    <property type="molecule type" value="Genomic_DNA"/>
</dbReference>
<evidence type="ECO:0000313" key="13">
    <source>
        <dbReference type="EMBL" id="KWZ62008.1"/>
    </source>
</evidence>
<dbReference type="EMBL" id="LNJU01000002">
    <property type="protein sequence ID" value="KWZ58811.1"/>
    <property type="molecule type" value="Genomic_DNA"/>
</dbReference>
<evidence type="ECO:0000313" key="15">
    <source>
        <dbReference type="EMBL" id="KWZ62174.1"/>
    </source>
</evidence>
<evidence type="ECO:0000313" key="3">
    <source>
        <dbReference type="EMBL" id="KWZ54178.1"/>
    </source>
</evidence>
<dbReference type="EMBL" id="LNJU01000005">
    <property type="protein sequence ID" value="KWZ54162.1"/>
    <property type="molecule type" value="Genomic_DNA"/>
</dbReference>
<evidence type="ECO:0000313" key="5">
    <source>
        <dbReference type="EMBL" id="KWZ54268.1"/>
    </source>
</evidence>
<evidence type="ECO:0000313" key="1">
    <source>
        <dbReference type="EMBL" id="KWA82730.1"/>
    </source>
</evidence>
<evidence type="ECO:0000313" key="11">
    <source>
        <dbReference type="EMBL" id="KWZ58811.1"/>
    </source>
</evidence>
<evidence type="ECO:0000313" key="10">
    <source>
        <dbReference type="EMBL" id="KWZ58589.1"/>
    </source>
</evidence>